<organism evidence="2">
    <name type="scientific">Rhodococcus hoagii (strain 103S)</name>
    <name type="common">Rhodococcus equi</name>
    <dbReference type="NCBI Taxonomy" id="685727"/>
    <lineage>
        <taxon>Bacteria</taxon>
        <taxon>Bacillati</taxon>
        <taxon>Actinomycetota</taxon>
        <taxon>Actinomycetes</taxon>
        <taxon>Mycobacteriales</taxon>
        <taxon>Nocardiaceae</taxon>
        <taxon>Prescottella</taxon>
    </lineage>
</organism>
<dbReference type="AlphaFoldDB" id="A0A3S5Y3H5"/>
<dbReference type="RefSeq" id="WP_013415047.1">
    <property type="nucleotide sequence ID" value="NC_014659.1"/>
</dbReference>
<dbReference type="EMBL" id="FN563149">
    <property type="protein sequence ID" value="CBH47087.1"/>
    <property type="molecule type" value="Genomic_DNA"/>
</dbReference>
<dbReference type="Proteomes" id="UP001154400">
    <property type="component" value="Chromosome"/>
</dbReference>
<name>A0A3S5Y3H5_RHOH1</name>
<evidence type="ECO:0000313" key="3">
    <source>
        <dbReference type="Proteomes" id="UP000006892"/>
    </source>
</evidence>
<keyword evidence="1" id="KW-0812">Transmembrane</keyword>
<feature type="transmembrane region" description="Helical" evidence="1">
    <location>
        <begin position="41"/>
        <end position="61"/>
    </location>
</feature>
<accession>A0A3S5Y3H5</accession>
<dbReference type="InterPro" id="IPR024244">
    <property type="entry name" value="DUF2537"/>
</dbReference>
<reference evidence="2" key="1">
    <citation type="journal article" date="2010" name="PLoS Genet.">
        <title>The genome of a pathogenic rhodococcus: cooptive virulence underpinned by key gene acquisitions.</title>
        <authorList>
            <person name="Letek M."/>
            <person name="Gonzalez P."/>
            <person name="Macarthur I."/>
            <person name="Rodriguez H."/>
            <person name="Freeman T.C."/>
            <person name="Valero-Rello A."/>
            <person name="Blanco M."/>
            <person name="Buckley T."/>
            <person name="Cherevach I."/>
            <person name="Fahey R."/>
            <person name="Hapeshi A."/>
            <person name="Holdstock J."/>
            <person name="Leadon D."/>
            <person name="Navas J."/>
            <person name="Ocampo A."/>
            <person name="Quail M.A."/>
            <person name="Sanders M."/>
            <person name="Scortti M.M."/>
            <person name="Prescott J.F."/>
            <person name="Fogarty U."/>
            <person name="Meijer W.G."/>
            <person name="Parkhill J."/>
            <person name="Bentley S.D."/>
            <person name="Vazquez-Boland J.A."/>
        </authorList>
    </citation>
    <scope>NUCLEOTIDE SEQUENCE [LARGE SCALE GENOMIC DNA]</scope>
    <source>
        <strain evidence="2 3">103S</strain>
    </source>
</reference>
<evidence type="ECO:0000313" key="2">
    <source>
        <dbReference type="EMBL" id="CBH47087.1"/>
    </source>
</evidence>
<feature type="transmembrane region" description="Helical" evidence="1">
    <location>
        <begin position="67"/>
        <end position="89"/>
    </location>
</feature>
<keyword evidence="1" id="KW-1133">Transmembrane helix</keyword>
<keyword evidence="1" id="KW-0472">Membrane</keyword>
<sequence length="90" mass="9430">MTASADPTPWATGLLVSTFAAVVTLVAVVAFGVTLAHIHPLLTVGFNLVAVGGAAPTVWRWRNLPVWRWVVYGVAAGVVSGWIALLFGAF</sequence>
<proteinExistence type="predicted"/>
<dbReference type="KEGG" id="req:REQ_09830"/>
<dbReference type="Pfam" id="PF10801">
    <property type="entry name" value="DUF2537"/>
    <property type="match status" value="1"/>
</dbReference>
<protein>
    <submittedName>
        <fullName evidence="2">Integral membrane protein</fullName>
    </submittedName>
</protein>
<feature type="transmembrane region" description="Helical" evidence="1">
    <location>
        <begin position="12"/>
        <end position="34"/>
    </location>
</feature>
<gene>
    <name evidence="2" type="ordered locus">REQ_09830</name>
</gene>
<evidence type="ECO:0000256" key="1">
    <source>
        <dbReference type="SAM" id="Phobius"/>
    </source>
</evidence>